<evidence type="ECO:0000256" key="1">
    <source>
        <dbReference type="ARBA" id="ARBA00004651"/>
    </source>
</evidence>
<dbReference type="Gene3D" id="1.20.1250.20">
    <property type="entry name" value="MFS general substrate transporter like domains"/>
    <property type="match status" value="1"/>
</dbReference>
<feature type="transmembrane region" description="Helical" evidence="6">
    <location>
        <begin position="373"/>
        <end position="393"/>
    </location>
</feature>
<feature type="transmembrane region" description="Helical" evidence="6">
    <location>
        <begin position="12"/>
        <end position="36"/>
    </location>
</feature>
<evidence type="ECO:0000256" key="3">
    <source>
        <dbReference type="ARBA" id="ARBA00022692"/>
    </source>
</evidence>
<dbReference type="PANTHER" id="PTHR23513">
    <property type="entry name" value="INTEGRAL MEMBRANE EFFLUX PROTEIN-RELATED"/>
    <property type="match status" value="1"/>
</dbReference>
<evidence type="ECO:0000313" key="8">
    <source>
        <dbReference type="Proteomes" id="UP000823936"/>
    </source>
</evidence>
<feature type="transmembrane region" description="Helical" evidence="6">
    <location>
        <begin position="74"/>
        <end position="94"/>
    </location>
</feature>
<gene>
    <name evidence="7" type="ORF">IAB12_02190</name>
</gene>
<keyword evidence="5 6" id="KW-0472">Membrane</keyword>
<evidence type="ECO:0000256" key="2">
    <source>
        <dbReference type="ARBA" id="ARBA00022475"/>
    </source>
</evidence>
<dbReference type="InterPro" id="IPR036259">
    <property type="entry name" value="MFS_trans_sf"/>
</dbReference>
<dbReference type="SUPFAM" id="SSF103473">
    <property type="entry name" value="MFS general substrate transporter"/>
    <property type="match status" value="1"/>
</dbReference>
<protein>
    <submittedName>
        <fullName evidence="7">MFS transporter</fullName>
    </submittedName>
</protein>
<comment type="subcellular location">
    <subcellularLocation>
        <location evidence="1">Cell membrane</location>
        <topology evidence="1">Multi-pass membrane protein</topology>
    </subcellularLocation>
</comment>
<sequence>MKKGLWNKDFTLITTSSILSAIGGEAIMVPVSLLVFDQTSSTFLSAVILVLGMLPDTLISIFSSPIIERSNKRTVMAAMEALTAGTYIVMAYLTRSGFSYSLYVVFTLVIATLSVFYRLAYEALFIDTVAPGLENKAYSISSLVYPVVTVTITPISTILYTAVPMSTIFIISSFLSLMPSLMILFISATGSDEEEKTRITLKGYIDDLKDGLLFFRQEKGIRNIETYIAITSGASGSITLLVQAFMQSNPALGVLYFGLVKSLEMAGRLAGGIFQYVKKIPARWRFAITVAVYLVYDISDSILVFLPIAVILFLRFISGTLGQVSATIRMTTTMNYLPRKYRVRTNAIFSFLCSLSYIVFQLLAGVLGEVMEYGKATLIIGSVSVTSMLFLIVAGKKHTKPVYCAERAESESA</sequence>
<feature type="transmembrane region" description="Helical" evidence="6">
    <location>
        <begin position="226"/>
        <end position="245"/>
    </location>
</feature>
<feature type="transmembrane region" description="Helical" evidence="6">
    <location>
        <begin position="142"/>
        <end position="162"/>
    </location>
</feature>
<feature type="transmembrane region" description="Helical" evidence="6">
    <location>
        <begin position="304"/>
        <end position="326"/>
    </location>
</feature>
<feature type="transmembrane region" description="Helical" evidence="6">
    <location>
        <begin position="168"/>
        <end position="188"/>
    </location>
</feature>
<evidence type="ECO:0000256" key="4">
    <source>
        <dbReference type="ARBA" id="ARBA00022989"/>
    </source>
</evidence>
<dbReference type="Proteomes" id="UP000823936">
    <property type="component" value="Unassembled WGS sequence"/>
</dbReference>
<evidence type="ECO:0000256" key="5">
    <source>
        <dbReference type="ARBA" id="ARBA00023136"/>
    </source>
</evidence>
<feature type="transmembrane region" description="Helical" evidence="6">
    <location>
        <begin position="42"/>
        <end position="62"/>
    </location>
</feature>
<name>A0A9D1PTQ2_9SPIO</name>
<keyword evidence="3 6" id="KW-0812">Transmembrane</keyword>
<dbReference type="AlphaFoldDB" id="A0A9D1PTQ2"/>
<accession>A0A9D1PTQ2</accession>
<reference evidence="7" key="1">
    <citation type="journal article" date="2021" name="PeerJ">
        <title>Extensive microbial diversity within the chicken gut microbiome revealed by metagenomics and culture.</title>
        <authorList>
            <person name="Gilroy R."/>
            <person name="Ravi A."/>
            <person name="Getino M."/>
            <person name="Pursley I."/>
            <person name="Horton D.L."/>
            <person name="Alikhan N.F."/>
            <person name="Baker D."/>
            <person name="Gharbi K."/>
            <person name="Hall N."/>
            <person name="Watson M."/>
            <person name="Adriaenssens E.M."/>
            <person name="Foster-Nyarko E."/>
            <person name="Jarju S."/>
            <person name="Secka A."/>
            <person name="Antonio M."/>
            <person name="Oren A."/>
            <person name="Chaudhuri R.R."/>
            <person name="La Ragione R."/>
            <person name="Hildebrand F."/>
            <person name="Pallen M.J."/>
        </authorList>
    </citation>
    <scope>NUCLEOTIDE SEQUENCE</scope>
    <source>
        <strain evidence="7">Gambia11-129</strain>
    </source>
</reference>
<comment type="caution">
    <text evidence="7">The sequence shown here is derived from an EMBL/GenBank/DDBJ whole genome shotgun (WGS) entry which is preliminary data.</text>
</comment>
<keyword evidence="2" id="KW-1003">Cell membrane</keyword>
<dbReference type="PANTHER" id="PTHR23513:SF6">
    <property type="entry name" value="MAJOR FACILITATOR SUPERFAMILY ASSOCIATED DOMAIN-CONTAINING PROTEIN"/>
    <property type="match status" value="1"/>
</dbReference>
<organism evidence="7 8">
    <name type="scientific">Candidatus Ornithospirochaeta avicola</name>
    <dbReference type="NCBI Taxonomy" id="2840896"/>
    <lineage>
        <taxon>Bacteria</taxon>
        <taxon>Pseudomonadati</taxon>
        <taxon>Spirochaetota</taxon>
        <taxon>Spirochaetia</taxon>
        <taxon>Spirochaetales</taxon>
        <taxon>Spirochaetaceae</taxon>
        <taxon>Spirochaetaceae incertae sedis</taxon>
        <taxon>Candidatus Ornithospirochaeta</taxon>
    </lineage>
</organism>
<dbReference type="GO" id="GO:0005886">
    <property type="term" value="C:plasma membrane"/>
    <property type="evidence" value="ECO:0007669"/>
    <property type="project" value="UniProtKB-SubCell"/>
</dbReference>
<feature type="transmembrane region" description="Helical" evidence="6">
    <location>
        <begin position="100"/>
        <end position="121"/>
    </location>
</feature>
<proteinExistence type="predicted"/>
<evidence type="ECO:0000256" key="6">
    <source>
        <dbReference type="SAM" id="Phobius"/>
    </source>
</evidence>
<keyword evidence="4 6" id="KW-1133">Transmembrane helix</keyword>
<dbReference type="EMBL" id="DXHU01000007">
    <property type="protein sequence ID" value="HIV98573.1"/>
    <property type="molecule type" value="Genomic_DNA"/>
</dbReference>
<feature type="transmembrane region" description="Helical" evidence="6">
    <location>
        <begin position="347"/>
        <end position="367"/>
    </location>
</feature>
<evidence type="ECO:0000313" key="7">
    <source>
        <dbReference type="EMBL" id="HIV98573.1"/>
    </source>
</evidence>
<reference evidence="7" key="2">
    <citation type="submission" date="2021-04" db="EMBL/GenBank/DDBJ databases">
        <authorList>
            <person name="Gilroy R."/>
        </authorList>
    </citation>
    <scope>NUCLEOTIDE SEQUENCE</scope>
    <source>
        <strain evidence="7">Gambia11-129</strain>
    </source>
</reference>